<feature type="transmembrane region" description="Helical" evidence="7">
    <location>
        <begin position="377"/>
        <end position="396"/>
    </location>
</feature>
<evidence type="ECO:0000256" key="7">
    <source>
        <dbReference type="SAM" id="Phobius"/>
    </source>
</evidence>
<proteinExistence type="inferred from homology"/>
<feature type="transmembrane region" description="Helical" evidence="7">
    <location>
        <begin position="135"/>
        <end position="153"/>
    </location>
</feature>
<dbReference type="SUPFAM" id="SSF103473">
    <property type="entry name" value="MFS general substrate transporter"/>
    <property type="match status" value="2"/>
</dbReference>
<keyword evidence="5 7" id="KW-0472">Membrane</keyword>
<dbReference type="InterPro" id="IPR020846">
    <property type="entry name" value="MFS_dom"/>
</dbReference>
<dbReference type="InterPro" id="IPR036259">
    <property type="entry name" value="MFS_trans_sf"/>
</dbReference>
<dbReference type="Proteomes" id="UP000191342">
    <property type="component" value="Unassembled WGS sequence"/>
</dbReference>
<feature type="transmembrane region" description="Helical" evidence="7">
    <location>
        <begin position="524"/>
        <end position="543"/>
    </location>
</feature>
<protein>
    <recommendedName>
        <fullName evidence="8">Major facilitator superfamily (MFS) profile domain-containing protein</fullName>
    </recommendedName>
</protein>
<dbReference type="PANTHER" id="PTHR23501:SF102">
    <property type="entry name" value="DRUG TRANSPORTER, PUTATIVE (AFU_ORTHOLOGUE AFUA_3G08530)-RELATED"/>
    <property type="match status" value="1"/>
</dbReference>
<evidence type="ECO:0000256" key="6">
    <source>
        <dbReference type="SAM" id="MobiDB-lite"/>
    </source>
</evidence>
<dbReference type="OrthoDB" id="10021397at2759"/>
<feature type="compositionally biased region" description="Low complexity" evidence="6">
    <location>
        <begin position="38"/>
        <end position="49"/>
    </location>
</feature>
<gene>
    <name evidence="9" type="ORF">PENFLA_c003G01120</name>
</gene>
<evidence type="ECO:0000256" key="4">
    <source>
        <dbReference type="ARBA" id="ARBA00022989"/>
    </source>
</evidence>
<evidence type="ECO:0000259" key="8">
    <source>
        <dbReference type="PROSITE" id="PS50850"/>
    </source>
</evidence>
<feature type="transmembrane region" description="Helical" evidence="7">
    <location>
        <begin position="238"/>
        <end position="262"/>
    </location>
</feature>
<feature type="transmembrane region" description="Helical" evidence="7">
    <location>
        <begin position="314"/>
        <end position="334"/>
    </location>
</feature>
<feature type="transmembrane region" description="Helical" evidence="7">
    <location>
        <begin position="104"/>
        <end position="123"/>
    </location>
</feature>
<feature type="transmembrane region" description="Helical" evidence="7">
    <location>
        <begin position="193"/>
        <end position="226"/>
    </location>
</feature>
<evidence type="ECO:0000313" key="10">
    <source>
        <dbReference type="Proteomes" id="UP000191342"/>
    </source>
</evidence>
<feature type="transmembrane region" description="Helical" evidence="7">
    <location>
        <begin position="67"/>
        <end position="92"/>
    </location>
</feature>
<dbReference type="Gene3D" id="1.20.1250.20">
    <property type="entry name" value="MFS general substrate transporter like domains"/>
    <property type="match status" value="1"/>
</dbReference>
<evidence type="ECO:0000256" key="1">
    <source>
        <dbReference type="ARBA" id="ARBA00004141"/>
    </source>
</evidence>
<feature type="transmembrane region" description="Helical" evidence="7">
    <location>
        <begin position="346"/>
        <end position="370"/>
    </location>
</feature>
<dbReference type="GO" id="GO:0005886">
    <property type="term" value="C:plasma membrane"/>
    <property type="evidence" value="ECO:0007669"/>
    <property type="project" value="TreeGrafter"/>
</dbReference>
<dbReference type="EMBL" id="MLQL01000003">
    <property type="protein sequence ID" value="OQE30128.1"/>
    <property type="molecule type" value="Genomic_DNA"/>
</dbReference>
<keyword evidence="3 7" id="KW-0812">Transmembrane</keyword>
<accession>A0A1V6TUR3</accession>
<keyword evidence="4 7" id="KW-1133">Transmembrane helix</keyword>
<organism evidence="9 10">
    <name type="scientific">Penicillium flavigenum</name>
    <dbReference type="NCBI Taxonomy" id="254877"/>
    <lineage>
        <taxon>Eukaryota</taxon>
        <taxon>Fungi</taxon>
        <taxon>Dikarya</taxon>
        <taxon>Ascomycota</taxon>
        <taxon>Pezizomycotina</taxon>
        <taxon>Eurotiomycetes</taxon>
        <taxon>Eurotiomycetidae</taxon>
        <taxon>Eurotiales</taxon>
        <taxon>Aspergillaceae</taxon>
        <taxon>Penicillium</taxon>
    </lineage>
</organism>
<comment type="subcellular location">
    <subcellularLocation>
        <location evidence="1">Membrane</location>
        <topology evidence="1">Multi-pass membrane protein</topology>
    </subcellularLocation>
</comment>
<evidence type="ECO:0000313" key="9">
    <source>
        <dbReference type="EMBL" id="OQE30128.1"/>
    </source>
</evidence>
<feature type="transmembrane region" description="Helical" evidence="7">
    <location>
        <begin position="268"/>
        <end position="293"/>
    </location>
</feature>
<feature type="region of interest" description="Disordered" evidence="6">
    <location>
        <begin position="38"/>
        <end position="59"/>
    </location>
</feature>
<sequence length="582" mass="61133">MSKALGLARVSSSINSKNIVNNRAPLARANVPNTTVDNANANAAPVRAPSGSSEQATESPRLSSANIAWTMMSLCLSVLLSALDLTIVTPAIPAIVGSFKSAAGYTWVGGAYTLAYAAVTPVWGSVSDIWGRKPIMLIAVAIFLVGSLVCALAPKMNALIVGRAIQGLGGSGMGIMVNIVVSDMFSLRDRGLYLAITSLVWAVGSAIGPVLGVPVGAVSFLVLIFFLKVQSPRTPIAAGLKVIDWTGSVLIVGGALMVLLALEFGDVVYSWSSATVICLLIFGTAVMALFVVNEWKIAKNPIIPLWLFASPSKVAPYVVFACNSYVFIGQAYYLPLYAQSSLAATALISGLYLLPLIVSCALAAAAAGIFMQRTGKYLPVMYIAQGFLVLGSGLLISLKFESNITKLIIFQILVGIGVGMNIEAPILAAQAAASVRDTAAVTATMGFVRSLSTAISVVVGGVVFQNEMNAKNGELASRLGSNSSLASIFNGDNAASSVEKISSVGLNADQQDLVRKTYFEALRMVWVMYVAFAGLATILNLFVRARKLRSENEGAVLGVDRSRQEGSRTNGVAEMELNDQHD</sequence>
<reference evidence="10" key="1">
    <citation type="journal article" date="2017" name="Nat. Microbiol.">
        <title>Global analysis of biosynthetic gene clusters reveals vast potential of secondary metabolite production in Penicillium species.</title>
        <authorList>
            <person name="Nielsen J.C."/>
            <person name="Grijseels S."/>
            <person name="Prigent S."/>
            <person name="Ji B."/>
            <person name="Dainat J."/>
            <person name="Nielsen K.F."/>
            <person name="Frisvad J.C."/>
            <person name="Workman M."/>
            <person name="Nielsen J."/>
        </authorList>
    </citation>
    <scope>NUCLEOTIDE SEQUENCE [LARGE SCALE GENOMIC DNA]</scope>
    <source>
        <strain evidence="10">IBT 14082</strain>
    </source>
</reference>
<feature type="compositionally biased region" description="Polar residues" evidence="6">
    <location>
        <begin position="50"/>
        <end position="59"/>
    </location>
</feature>
<evidence type="ECO:0000256" key="2">
    <source>
        <dbReference type="ARBA" id="ARBA00007520"/>
    </source>
</evidence>
<comment type="caution">
    <text evidence="9">The sequence shown here is derived from an EMBL/GenBank/DDBJ whole genome shotgun (WGS) entry which is preliminary data.</text>
</comment>
<dbReference type="PROSITE" id="PS50850">
    <property type="entry name" value="MFS"/>
    <property type="match status" value="1"/>
</dbReference>
<dbReference type="Gene3D" id="1.20.1720.10">
    <property type="entry name" value="Multidrug resistance protein D"/>
    <property type="match status" value="1"/>
</dbReference>
<feature type="transmembrane region" description="Helical" evidence="7">
    <location>
        <begin position="408"/>
        <end position="428"/>
    </location>
</feature>
<dbReference type="PANTHER" id="PTHR23501">
    <property type="entry name" value="MAJOR FACILITATOR SUPERFAMILY"/>
    <property type="match status" value="1"/>
</dbReference>
<feature type="domain" description="Major facilitator superfamily (MFS) profile" evidence="8">
    <location>
        <begin position="70"/>
        <end position="548"/>
    </location>
</feature>
<dbReference type="GO" id="GO:0022857">
    <property type="term" value="F:transmembrane transporter activity"/>
    <property type="evidence" value="ECO:0007669"/>
    <property type="project" value="InterPro"/>
</dbReference>
<name>A0A1V6TUR3_9EURO</name>
<dbReference type="InterPro" id="IPR011701">
    <property type="entry name" value="MFS"/>
</dbReference>
<feature type="region of interest" description="Disordered" evidence="6">
    <location>
        <begin position="559"/>
        <end position="582"/>
    </location>
</feature>
<evidence type="ECO:0000256" key="3">
    <source>
        <dbReference type="ARBA" id="ARBA00022692"/>
    </source>
</evidence>
<keyword evidence="10" id="KW-1185">Reference proteome</keyword>
<feature type="transmembrane region" description="Helical" evidence="7">
    <location>
        <begin position="160"/>
        <end position="181"/>
    </location>
</feature>
<dbReference type="AlphaFoldDB" id="A0A1V6TUR3"/>
<feature type="transmembrane region" description="Helical" evidence="7">
    <location>
        <begin position="440"/>
        <end position="464"/>
    </location>
</feature>
<dbReference type="Pfam" id="PF07690">
    <property type="entry name" value="MFS_1"/>
    <property type="match status" value="1"/>
</dbReference>
<evidence type="ECO:0000256" key="5">
    <source>
        <dbReference type="ARBA" id="ARBA00023136"/>
    </source>
</evidence>
<comment type="similarity">
    <text evidence="2">Belongs to the major facilitator superfamily. TCR/Tet family.</text>
</comment>